<dbReference type="EMBL" id="AP014546">
    <property type="protein sequence ID" value="BBB30172.1"/>
    <property type="molecule type" value="Genomic_DNA"/>
</dbReference>
<dbReference type="InterPro" id="IPR018636">
    <property type="entry name" value="DUF2058"/>
</dbReference>
<dbReference type="AlphaFoldDB" id="A0A7R6PH85"/>
<evidence type="ECO:0008006" key="4">
    <source>
        <dbReference type="Google" id="ProtNLM"/>
    </source>
</evidence>
<keyword evidence="3" id="KW-1185">Reference proteome</keyword>
<feature type="region of interest" description="Disordered" evidence="1">
    <location>
        <begin position="20"/>
        <end position="71"/>
    </location>
</feature>
<dbReference type="KEGG" id="njp:NEJAP_2224"/>
<proteinExistence type="predicted"/>
<reference evidence="2 3" key="1">
    <citation type="journal article" date="2008" name="Int. J. Syst. Evol. Microbiol.">
        <title>Neptunomonas japonica sp. nov., an Osedax japonicus symbiont-like bacterium isolated from sediment adjacent to sperm whale carcasses off Kagoshima, Japan.</title>
        <authorList>
            <person name="Miyazaki M."/>
            <person name="Nogi Y."/>
            <person name="Fujiwara Y."/>
            <person name="Kawato M."/>
            <person name="Kubokawa K."/>
            <person name="Horikoshi K."/>
        </authorList>
    </citation>
    <scope>NUCLEOTIDE SEQUENCE [LARGE SCALE GENOMIC DNA]</scope>
    <source>
        <strain evidence="2 3">JAMM 1380</strain>
    </source>
</reference>
<name>A0A7R6PH85_9GAMM</name>
<feature type="compositionally biased region" description="Basic residues" evidence="1">
    <location>
        <begin position="20"/>
        <end position="30"/>
    </location>
</feature>
<organism evidence="2 3">
    <name type="scientific">Neptunomonas japonica JAMM 1380</name>
    <dbReference type="NCBI Taxonomy" id="1441457"/>
    <lineage>
        <taxon>Bacteria</taxon>
        <taxon>Pseudomonadati</taxon>
        <taxon>Pseudomonadota</taxon>
        <taxon>Gammaproteobacteria</taxon>
        <taxon>Oceanospirillales</taxon>
        <taxon>Oceanospirillaceae</taxon>
        <taxon>Neptunomonas</taxon>
    </lineage>
</organism>
<gene>
    <name evidence="2" type="ORF">NEJAP_2224</name>
</gene>
<dbReference type="Pfam" id="PF09831">
    <property type="entry name" value="DUF2058"/>
    <property type="match status" value="1"/>
</dbReference>
<accession>A0A7R6PH85</accession>
<protein>
    <recommendedName>
        <fullName evidence="4">Nucleoprotein/polynucleotide-associated enzyme</fullName>
    </recommendedName>
</protein>
<dbReference type="RefSeq" id="WP_201347377.1">
    <property type="nucleotide sequence ID" value="NZ_AP014546.1"/>
</dbReference>
<evidence type="ECO:0000313" key="3">
    <source>
        <dbReference type="Proteomes" id="UP000595332"/>
    </source>
</evidence>
<sequence length="176" mass="20368">MAISLQDQLLKAGLANKQQAKKAKAQKKKATKQDLAASSAEAQRNLENSRKEKTERDKELNKRREEDKAKKALESEARQLIEHHKVRISDKAEIGYRFVDGTLIKNIYVTADLHNQLARMQLVISKLDDKYYLIPAEIADRVEARQPTWLIRLKPEEQPEQDDPYADYAIPDDLMW</sequence>
<evidence type="ECO:0000256" key="1">
    <source>
        <dbReference type="SAM" id="MobiDB-lite"/>
    </source>
</evidence>
<evidence type="ECO:0000313" key="2">
    <source>
        <dbReference type="EMBL" id="BBB30172.1"/>
    </source>
</evidence>
<dbReference type="Proteomes" id="UP000595332">
    <property type="component" value="Chromosome"/>
</dbReference>
<feature type="compositionally biased region" description="Basic and acidic residues" evidence="1">
    <location>
        <begin position="47"/>
        <end position="71"/>
    </location>
</feature>